<dbReference type="InterPro" id="IPR058594">
    <property type="entry name" value="PB1-like_dom_pln"/>
</dbReference>
<feature type="region of interest" description="Disordered" evidence="1">
    <location>
        <begin position="356"/>
        <end position="392"/>
    </location>
</feature>
<dbReference type="Proteomes" id="UP001472677">
    <property type="component" value="Unassembled WGS sequence"/>
</dbReference>
<sequence length="420" mass="46801">MDRLKCTGKQEKCYRGLSKFVKNMGRLKCTGKQEKCYRGLSKEKWSMFAICALTDDIGLKCCLDVHWKSEVGAFTMKNVHQLKNDSDVFNILESISTNQNVHIYLADKADREELSEELFEDCFEAIEEVGEGVSDALEKDANVEEPETVAEDANFEESRKDAKEHDETCNVEEEYETIVEDANVEEPENVVENANVKESEKDANEHDATCNVDEADKTIVKDANKHYAHNATLENSMEEDAVEVDACSNEVGGGNTFAGDAEPETVEEGESEINEEEEDVDSGFFDSDSDVGEDEVAQADVSHRVVQNLEGLYGDRGKYANENEDDGEGYIKTTSRSKVAFKTTPRSKTTFKAKVVNKKQAKINPPTTSKPTFYRGEPSPPSQHSIGQRQPPSVMIVRWLMSTQEGFVSNPPAKASNAHD</sequence>
<feature type="compositionally biased region" description="Acidic residues" evidence="1">
    <location>
        <begin position="143"/>
        <end position="155"/>
    </location>
</feature>
<evidence type="ECO:0000313" key="4">
    <source>
        <dbReference type="Proteomes" id="UP001472677"/>
    </source>
</evidence>
<evidence type="ECO:0000313" key="3">
    <source>
        <dbReference type="EMBL" id="KAK8538217.1"/>
    </source>
</evidence>
<dbReference type="Pfam" id="PF26130">
    <property type="entry name" value="PB1-like"/>
    <property type="match status" value="1"/>
</dbReference>
<dbReference type="EMBL" id="JBBPBM010000028">
    <property type="protein sequence ID" value="KAK8538217.1"/>
    <property type="molecule type" value="Genomic_DNA"/>
</dbReference>
<name>A0ABR2DH17_9ROSI</name>
<feature type="compositionally biased region" description="Polar residues" evidence="1">
    <location>
        <begin position="382"/>
        <end position="391"/>
    </location>
</feature>
<feature type="compositionally biased region" description="Basic and acidic residues" evidence="1">
    <location>
        <begin position="156"/>
        <end position="168"/>
    </location>
</feature>
<gene>
    <name evidence="3" type="ORF">V6N12_044352</name>
</gene>
<feature type="region of interest" description="Disordered" evidence="1">
    <location>
        <begin position="140"/>
        <end position="169"/>
    </location>
</feature>
<feature type="domain" description="PB1-like" evidence="2">
    <location>
        <begin position="19"/>
        <end position="105"/>
    </location>
</feature>
<accession>A0ABR2DH17</accession>
<comment type="caution">
    <text evidence="3">The sequence shown here is derived from an EMBL/GenBank/DDBJ whole genome shotgun (WGS) entry which is preliminary data.</text>
</comment>
<keyword evidence="4" id="KW-1185">Reference proteome</keyword>
<organism evidence="3 4">
    <name type="scientific">Hibiscus sabdariffa</name>
    <name type="common">roselle</name>
    <dbReference type="NCBI Taxonomy" id="183260"/>
    <lineage>
        <taxon>Eukaryota</taxon>
        <taxon>Viridiplantae</taxon>
        <taxon>Streptophyta</taxon>
        <taxon>Embryophyta</taxon>
        <taxon>Tracheophyta</taxon>
        <taxon>Spermatophyta</taxon>
        <taxon>Magnoliopsida</taxon>
        <taxon>eudicotyledons</taxon>
        <taxon>Gunneridae</taxon>
        <taxon>Pentapetalae</taxon>
        <taxon>rosids</taxon>
        <taxon>malvids</taxon>
        <taxon>Malvales</taxon>
        <taxon>Malvaceae</taxon>
        <taxon>Malvoideae</taxon>
        <taxon>Hibiscus</taxon>
    </lineage>
</organism>
<evidence type="ECO:0000256" key="1">
    <source>
        <dbReference type="SAM" id="MobiDB-lite"/>
    </source>
</evidence>
<evidence type="ECO:0000259" key="2">
    <source>
        <dbReference type="Pfam" id="PF26130"/>
    </source>
</evidence>
<feature type="region of interest" description="Disordered" evidence="1">
    <location>
        <begin position="254"/>
        <end position="286"/>
    </location>
</feature>
<reference evidence="3 4" key="1">
    <citation type="journal article" date="2024" name="G3 (Bethesda)">
        <title>Genome assembly of Hibiscus sabdariffa L. provides insights into metabolisms of medicinal natural products.</title>
        <authorList>
            <person name="Kim T."/>
        </authorList>
    </citation>
    <scope>NUCLEOTIDE SEQUENCE [LARGE SCALE GENOMIC DNA]</scope>
    <source>
        <strain evidence="3">TK-2024</strain>
        <tissue evidence="3">Old leaves</tissue>
    </source>
</reference>
<protein>
    <recommendedName>
        <fullName evidence="2">PB1-like domain-containing protein</fullName>
    </recommendedName>
</protein>
<feature type="compositionally biased region" description="Acidic residues" evidence="1">
    <location>
        <begin position="261"/>
        <end position="286"/>
    </location>
</feature>
<proteinExistence type="predicted"/>